<dbReference type="OrthoDB" id="7843623at2"/>
<proteinExistence type="predicted"/>
<dbReference type="Proteomes" id="UP000298781">
    <property type="component" value="Chromosome"/>
</dbReference>
<dbReference type="EMBL" id="CP039690">
    <property type="protein sequence ID" value="QCI67565.1"/>
    <property type="molecule type" value="Genomic_DNA"/>
</dbReference>
<gene>
    <name evidence="2" type="ORF">E8M01_27080</name>
</gene>
<dbReference type="RefSeq" id="WP_136962995.1">
    <property type="nucleotide sequence ID" value="NZ_CP039690.1"/>
</dbReference>
<feature type="transmembrane region" description="Helical" evidence="1">
    <location>
        <begin position="95"/>
        <end position="115"/>
    </location>
</feature>
<sequence length="156" mass="16688">MSTTKPRLSGDAPIQAHVEVRLDWVRILTWFLRALALLALGRGLVQWAIICGFHSLDGLDFEQLAPGLQTATIFFAVIQLVAGVGLWLTAAWGGVVWIIATLVALVIDASAPIGVQGWVETAGRPLFASAADILLILFYVVIATMAARQIDHGSGD</sequence>
<evidence type="ECO:0000313" key="2">
    <source>
        <dbReference type="EMBL" id="QCI67565.1"/>
    </source>
</evidence>
<keyword evidence="1" id="KW-0812">Transmembrane</keyword>
<protein>
    <recommendedName>
        <fullName evidence="4">DoxX family protein</fullName>
    </recommendedName>
</protein>
<dbReference type="KEGG" id="pstg:E8M01_27080"/>
<feature type="transmembrane region" description="Helical" evidence="1">
    <location>
        <begin position="30"/>
        <end position="56"/>
    </location>
</feature>
<accession>A0A4D7B9M0</accession>
<feature type="transmembrane region" description="Helical" evidence="1">
    <location>
        <begin position="68"/>
        <end position="88"/>
    </location>
</feature>
<keyword evidence="1" id="KW-1133">Transmembrane helix</keyword>
<reference evidence="2 3" key="1">
    <citation type="submission" date="2019-04" db="EMBL/GenBank/DDBJ databases">
        <title>Phreatobacter aquaticus sp. nov.</title>
        <authorList>
            <person name="Choi A."/>
        </authorList>
    </citation>
    <scope>NUCLEOTIDE SEQUENCE [LARGE SCALE GENOMIC DNA]</scope>
    <source>
        <strain evidence="2 3">KCTC 52518</strain>
    </source>
</reference>
<keyword evidence="3" id="KW-1185">Reference proteome</keyword>
<feature type="transmembrane region" description="Helical" evidence="1">
    <location>
        <begin position="127"/>
        <end position="147"/>
    </location>
</feature>
<evidence type="ECO:0000256" key="1">
    <source>
        <dbReference type="SAM" id="Phobius"/>
    </source>
</evidence>
<organism evidence="2 3">
    <name type="scientific">Phreatobacter stygius</name>
    <dbReference type="NCBI Taxonomy" id="1940610"/>
    <lineage>
        <taxon>Bacteria</taxon>
        <taxon>Pseudomonadati</taxon>
        <taxon>Pseudomonadota</taxon>
        <taxon>Alphaproteobacteria</taxon>
        <taxon>Hyphomicrobiales</taxon>
        <taxon>Phreatobacteraceae</taxon>
        <taxon>Phreatobacter</taxon>
    </lineage>
</organism>
<evidence type="ECO:0008006" key="4">
    <source>
        <dbReference type="Google" id="ProtNLM"/>
    </source>
</evidence>
<dbReference type="InterPro" id="IPR046161">
    <property type="entry name" value="DUF6163"/>
</dbReference>
<keyword evidence="1" id="KW-0472">Membrane</keyword>
<dbReference type="AlphaFoldDB" id="A0A4D7B9M0"/>
<evidence type="ECO:0000313" key="3">
    <source>
        <dbReference type="Proteomes" id="UP000298781"/>
    </source>
</evidence>
<dbReference type="Pfam" id="PF19660">
    <property type="entry name" value="DUF6163"/>
    <property type="match status" value="1"/>
</dbReference>
<name>A0A4D7B9M0_9HYPH</name>